<evidence type="ECO:0000313" key="1">
    <source>
        <dbReference type="EMBL" id="KAG1316065.1"/>
    </source>
</evidence>
<name>A0A9P6XKP1_RHIOR</name>
<comment type="caution">
    <text evidence="1">The sequence shown here is derived from an EMBL/GenBank/DDBJ whole genome shotgun (WGS) entry which is preliminary data.</text>
</comment>
<keyword evidence="2" id="KW-1185">Reference proteome</keyword>
<accession>A0A9P6XKP1</accession>
<dbReference type="Proteomes" id="UP000716291">
    <property type="component" value="Unassembled WGS sequence"/>
</dbReference>
<proteinExistence type="predicted"/>
<evidence type="ECO:0000313" key="2">
    <source>
        <dbReference type="Proteomes" id="UP000716291"/>
    </source>
</evidence>
<dbReference type="AlphaFoldDB" id="A0A9P6XKP1"/>
<sequence>MLRALEVDPIDRGNIEEEIRTTITNIQADKSKPTSLRYLVSSIACGDIASDSVTNYWKTKELQRLSQQNAVTQTRDALLQIREPYKLKFAKSVEQQEDSLDIYEIDGITLKGCTKSVASVIKANAIKTAMILV</sequence>
<gene>
    <name evidence="1" type="ORF">G6F64_000160</name>
</gene>
<protein>
    <submittedName>
        <fullName evidence="1">Uncharacterized protein</fullName>
    </submittedName>
</protein>
<dbReference type="EMBL" id="JAANQT010000009">
    <property type="protein sequence ID" value="KAG1316065.1"/>
    <property type="molecule type" value="Genomic_DNA"/>
</dbReference>
<reference evidence="1" key="1">
    <citation type="journal article" date="2020" name="Microb. Genom.">
        <title>Genetic diversity of clinical and environmental Mucorales isolates obtained from an investigation of mucormycosis cases among solid organ transplant recipients.</title>
        <authorList>
            <person name="Nguyen M.H."/>
            <person name="Kaul D."/>
            <person name="Muto C."/>
            <person name="Cheng S.J."/>
            <person name="Richter R.A."/>
            <person name="Bruno V.M."/>
            <person name="Liu G."/>
            <person name="Beyhan S."/>
            <person name="Sundermann A.J."/>
            <person name="Mounaud S."/>
            <person name="Pasculle A.W."/>
            <person name="Nierman W.C."/>
            <person name="Driscoll E."/>
            <person name="Cumbie R."/>
            <person name="Clancy C.J."/>
            <person name="Dupont C.L."/>
        </authorList>
    </citation>
    <scope>NUCLEOTIDE SEQUENCE</scope>
    <source>
        <strain evidence="1">GL11</strain>
    </source>
</reference>
<organism evidence="1 2">
    <name type="scientific">Rhizopus oryzae</name>
    <name type="common">Mucormycosis agent</name>
    <name type="synonym">Rhizopus arrhizus var. delemar</name>
    <dbReference type="NCBI Taxonomy" id="64495"/>
    <lineage>
        <taxon>Eukaryota</taxon>
        <taxon>Fungi</taxon>
        <taxon>Fungi incertae sedis</taxon>
        <taxon>Mucoromycota</taxon>
        <taxon>Mucoromycotina</taxon>
        <taxon>Mucoromycetes</taxon>
        <taxon>Mucorales</taxon>
        <taxon>Mucorineae</taxon>
        <taxon>Rhizopodaceae</taxon>
        <taxon>Rhizopus</taxon>
    </lineage>
</organism>